<evidence type="ECO:0000256" key="5">
    <source>
        <dbReference type="ARBA" id="ARBA00022475"/>
    </source>
</evidence>
<feature type="transmembrane region" description="Helical" evidence="20">
    <location>
        <begin position="42"/>
        <end position="62"/>
    </location>
</feature>
<evidence type="ECO:0000256" key="9">
    <source>
        <dbReference type="ARBA" id="ARBA00022692"/>
    </source>
</evidence>
<dbReference type="SUPFAM" id="SSF49842">
    <property type="entry name" value="TNF-like"/>
    <property type="match status" value="1"/>
</dbReference>
<evidence type="ECO:0000256" key="17">
    <source>
        <dbReference type="ARBA" id="ARBA00065274"/>
    </source>
</evidence>
<evidence type="ECO:0000256" key="18">
    <source>
        <dbReference type="ARBA" id="ARBA00067607"/>
    </source>
</evidence>
<feature type="compositionally biased region" description="Pro residues" evidence="19">
    <location>
        <begin position="184"/>
        <end position="206"/>
    </location>
</feature>
<dbReference type="GO" id="GO:0005123">
    <property type="term" value="F:death receptor binding"/>
    <property type="evidence" value="ECO:0007669"/>
    <property type="project" value="TreeGrafter"/>
</dbReference>
<keyword evidence="14 20" id="KW-0472">Membrane</keyword>
<proteinExistence type="inferred from homology"/>
<dbReference type="PANTHER" id="PTHR15151:SF13">
    <property type="entry name" value="ECTODYSPLASIN-A"/>
    <property type="match status" value="1"/>
</dbReference>
<comment type="caution">
    <text evidence="22">The sequence shown here is derived from an EMBL/GenBank/DDBJ whole genome shotgun (WGS) entry which is preliminary data.</text>
</comment>
<dbReference type="GO" id="GO:0005581">
    <property type="term" value="C:collagen trimer"/>
    <property type="evidence" value="ECO:0007669"/>
    <property type="project" value="UniProtKB-KW"/>
</dbReference>
<dbReference type="InterPro" id="IPR051748">
    <property type="entry name" value="TNF_Ligand_Superfamily"/>
</dbReference>
<organism evidence="22 23">
    <name type="scientific">Rhinolophus ferrumequinum</name>
    <name type="common">Greater horseshoe bat</name>
    <dbReference type="NCBI Taxonomy" id="59479"/>
    <lineage>
        <taxon>Eukaryota</taxon>
        <taxon>Metazoa</taxon>
        <taxon>Chordata</taxon>
        <taxon>Craniata</taxon>
        <taxon>Vertebrata</taxon>
        <taxon>Euteleostomi</taxon>
        <taxon>Mammalia</taxon>
        <taxon>Eutheria</taxon>
        <taxon>Laurasiatheria</taxon>
        <taxon>Chiroptera</taxon>
        <taxon>Yinpterochiroptera</taxon>
        <taxon>Rhinolophoidea</taxon>
        <taxon>Rhinolophidae</taxon>
        <taxon>Rhinolophinae</taxon>
        <taxon>Rhinolophus</taxon>
    </lineage>
</organism>
<dbReference type="Proteomes" id="UP000585614">
    <property type="component" value="Unassembled WGS sequence"/>
</dbReference>
<feature type="domain" description="THD" evidence="21">
    <location>
        <begin position="252"/>
        <end position="386"/>
    </location>
</feature>
<dbReference type="GO" id="GO:0005886">
    <property type="term" value="C:plasma membrane"/>
    <property type="evidence" value="ECO:0007669"/>
    <property type="project" value="UniProtKB-SubCell"/>
</dbReference>
<dbReference type="InterPro" id="IPR008983">
    <property type="entry name" value="Tumour_necrosis_fac-like_dom"/>
</dbReference>
<evidence type="ECO:0000256" key="2">
    <source>
        <dbReference type="ARBA" id="ARBA00004613"/>
    </source>
</evidence>
<feature type="region of interest" description="Disordered" evidence="19">
    <location>
        <begin position="1"/>
        <end position="28"/>
    </location>
</feature>
<evidence type="ECO:0000256" key="1">
    <source>
        <dbReference type="ARBA" id="ARBA00004401"/>
    </source>
</evidence>
<evidence type="ECO:0000256" key="20">
    <source>
        <dbReference type="SAM" id="Phobius"/>
    </source>
</evidence>
<dbReference type="GO" id="GO:0007166">
    <property type="term" value="P:cell surface receptor signaling pathway"/>
    <property type="evidence" value="ECO:0007669"/>
    <property type="project" value="UniProtKB-ARBA"/>
</dbReference>
<feature type="compositionally biased region" description="Low complexity" evidence="19">
    <location>
        <begin position="86"/>
        <end position="99"/>
    </location>
</feature>
<keyword evidence="13" id="KW-0176">Collagen</keyword>
<comment type="subunit">
    <text evidence="17">Homotrimer. The homotrimers may then dimerize and form higher-order oligomers.</text>
</comment>
<evidence type="ECO:0000256" key="13">
    <source>
        <dbReference type="ARBA" id="ARBA00023119"/>
    </source>
</evidence>
<reference evidence="22 23" key="1">
    <citation type="journal article" date="2020" name="Nature">
        <title>Six reference-quality genomes reveal evolution of bat adaptations.</title>
        <authorList>
            <person name="Jebb D."/>
            <person name="Huang Z."/>
            <person name="Pippel M."/>
            <person name="Hughes G.M."/>
            <person name="Lavrichenko K."/>
            <person name="Devanna P."/>
            <person name="Winkler S."/>
            <person name="Jermiin L.S."/>
            <person name="Skirmuntt E.C."/>
            <person name="Katzourakis A."/>
            <person name="Burkitt-Gray L."/>
            <person name="Ray D.A."/>
            <person name="Sullivan K.A.M."/>
            <person name="Roscito J.G."/>
            <person name="Kirilenko B.M."/>
            <person name="Davalos L.M."/>
            <person name="Corthals A.P."/>
            <person name="Power M.L."/>
            <person name="Jones G."/>
            <person name="Ransome R.D."/>
            <person name="Dechmann D.K.N."/>
            <person name="Locatelli A.G."/>
            <person name="Puechmaille S.J."/>
            <person name="Fedrigo O."/>
            <person name="Jarvis E.D."/>
            <person name="Hiller M."/>
            <person name="Vernes S.C."/>
            <person name="Myers E.W."/>
            <person name="Teeling E.C."/>
        </authorList>
    </citation>
    <scope>NUCLEOTIDE SEQUENCE [LARGE SCALE GENOMIC DNA]</scope>
    <source>
        <strain evidence="22">MRhiFer1</strain>
        <tissue evidence="22">Lung</tissue>
    </source>
</reference>
<keyword evidence="4" id="KW-0217">Developmental protein</keyword>
<evidence type="ECO:0000256" key="6">
    <source>
        <dbReference type="ARBA" id="ARBA00022514"/>
    </source>
</evidence>
<feature type="compositionally biased region" description="Basic and acidic residues" evidence="19">
    <location>
        <begin position="1"/>
        <end position="21"/>
    </location>
</feature>
<dbReference type="Pfam" id="PF00229">
    <property type="entry name" value="TNF"/>
    <property type="match status" value="1"/>
</dbReference>
<dbReference type="EMBL" id="JACAGC010000001">
    <property type="protein sequence ID" value="KAF6389915.1"/>
    <property type="molecule type" value="Genomic_DNA"/>
</dbReference>
<evidence type="ECO:0000256" key="14">
    <source>
        <dbReference type="ARBA" id="ARBA00023136"/>
    </source>
</evidence>
<feature type="region of interest" description="Disordered" evidence="19">
    <location>
        <begin position="72"/>
        <end position="130"/>
    </location>
</feature>
<keyword evidence="15" id="KW-1015">Disulfide bond</keyword>
<keyword evidence="12 20" id="KW-1133">Transmembrane helix</keyword>
<dbReference type="CDD" id="cd00184">
    <property type="entry name" value="TNF"/>
    <property type="match status" value="1"/>
</dbReference>
<evidence type="ECO:0000256" key="11">
    <source>
        <dbReference type="ARBA" id="ARBA00022968"/>
    </source>
</evidence>
<dbReference type="Gene3D" id="2.60.120.40">
    <property type="match status" value="1"/>
</dbReference>
<dbReference type="GO" id="GO:1901222">
    <property type="term" value="P:regulation of non-canonical NF-kappaB signal transduction"/>
    <property type="evidence" value="ECO:0007669"/>
    <property type="project" value="UniProtKB-ARBA"/>
</dbReference>
<keyword evidence="11" id="KW-0735">Signal-anchor</keyword>
<dbReference type="GO" id="GO:0005164">
    <property type="term" value="F:tumor necrosis factor receptor binding"/>
    <property type="evidence" value="ECO:0007669"/>
    <property type="project" value="InterPro"/>
</dbReference>
<evidence type="ECO:0000313" key="22">
    <source>
        <dbReference type="EMBL" id="KAF6389915.1"/>
    </source>
</evidence>
<protein>
    <recommendedName>
        <fullName evidence="18">Ectodysplasin-A</fullName>
    </recommendedName>
</protein>
<evidence type="ECO:0000313" key="23">
    <source>
        <dbReference type="Proteomes" id="UP000585614"/>
    </source>
</evidence>
<evidence type="ECO:0000256" key="10">
    <source>
        <dbReference type="ARBA" id="ARBA00022782"/>
    </source>
</evidence>
<evidence type="ECO:0000256" key="8">
    <source>
        <dbReference type="ARBA" id="ARBA00022685"/>
    </source>
</evidence>
<dbReference type="GO" id="GO:0042475">
    <property type="term" value="P:odontogenesis of dentin-containing tooth"/>
    <property type="evidence" value="ECO:0007669"/>
    <property type="project" value="UniProtKB-ARBA"/>
</dbReference>
<evidence type="ECO:0000256" key="7">
    <source>
        <dbReference type="ARBA" id="ARBA00022525"/>
    </source>
</evidence>
<evidence type="ECO:0000256" key="3">
    <source>
        <dbReference type="ARBA" id="ARBA00008670"/>
    </source>
</evidence>
<dbReference type="GO" id="GO:0030154">
    <property type="term" value="P:cell differentiation"/>
    <property type="evidence" value="ECO:0007669"/>
    <property type="project" value="UniProtKB-KW"/>
</dbReference>
<feature type="region of interest" description="Disordered" evidence="19">
    <location>
        <begin position="148"/>
        <end position="248"/>
    </location>
</feature>
<dbReference type="FunFam" id="2.60.120.40:FF:000004">
    <property type="entry name" value="Ectodysplasin-A isoform A"/>
    <property type="match status" value="1"/>
</dbReference>
<dbReference type="PROSITE" id="PS50049">
    <property type="entry name" value="THD_2"/>
    <property type="match status" value="1"/>
</dbReference>
<feature type="compositionally biased region" description="Pro residues" evidence="19">
    <location>
        <begin position="219"/>
        <end position="231"/>
    </location>
</feature>
<evidence type="ECO:0000256" key="12">
    <source>
        <dbReference type="ARBA" id="ARBA00022989"/>
    </source>
</evidence>
<keyword evidence="5" id="KW-1003">Cell membrane</keyword>
<evidence type="ECO:0000256" key="15">
    <source>
        <dbReference type="ARBA" id="ARBA00023157"/>
    </source>
</evidence>
<comment type="similarity">
    <text evidence="3">Belongs to the tumor necrosis factor family.</text>
</comment>
<dbReference type="GO" id="GO:0005615">
    <property type="term" value="C:extracellular space"/>
    <property type="evidence" value="ECO:0007669"/>
    <property type="project" value="UniProtKB-KW"/>
</dbReference>
<evidence type="ECO:0000259" key="21">
    <source>
        <dbReference type="PROSITE" id="PS50049"/>
    </source>
</evidence>
<dbReference type="GO" id="GO:0043123">
    <property type="term" value="P:positive regulation of canonical NF-kappaB signal transduction"/>
    <property type="evidence" value="ECO:0007669"/>
    <property type="project" value="UniProtKB-ARBA"/>
</dbReference>
<gene>
    <name evidence="22" type="ORF">mRhiFer1_004297</name>
</gene>
<keyword evidence="8" id="KW-0165">Cleavage on pair of basic residues</keyword>
<evidence type="ECO:0000256" key="19">
    <source>
        <dbReference type="SAM" id="MobiDB-lite"/>
    </source>
</evidence>
<dbReference type="GO" id="GO:0038177">
    <property type="term" value="F:death receptor agonist activity"/>
    <property type="evidence" value="ECO:0007669"/>
    <property type="project" value="TreeGrafter"/>
</dbReference>
<keyword evidence="9 20" id="KW-0812">Transmembrane</keyword>
<keyword evidence="6" id="KW-0202">Cytokine</keyword>
<keyword evidence="10" id="KW-0221">Differentiation</keyword>
<dbReference type="AlphaFoldDB" id="A0A7J8AUM1"/>
<sequence length="392" mass="41551">MGYPEVERREPLPAAAPRERGSQSCGCRGAPARAGEGNSCRLFLGFFGLSLALHLLTLCCYLELRSELRRERGAESRLGGPGTPGTPGTSGTLSSPGGLDPDGPITRHFGQPSLQQQPLEPGETTLPPDSQDVHQMALLNFFFPEEKSYSEAESRRVRRNKRSKSSEGADGPVKNKKKGKKAGPPGPNGPPGPPGPPGPQGPPGIPGIPGIPGTTVMGPPGPPGPPGPQGPPGIQGPSGAADKAGTRENQPAVVHLQGQGSAIQVKNDLSGGVLNDWSRITMNPKVFKLHPRSGELEVLVDGTYFIYSQVYYINFTDFASYEVVVDEKPFLQCTRSIETGKTNYNTCYTAGVCLLKARQKIAVKMVHADISINMSKHTTFFGAIRLGEAPAS</sequence>
<keyword evidence="7" id="KW-0964">Secreted</keyword>
<dbReference type="GO" id="GO:0006955">
    <property type="term" value="P:immune response"/>
    <property type="evidence" value="ECO:0007669"/>
    <property type="project" value="InterPro"/>
</dbReference>
<dbReference type="PANTHER" id="PTHR15151">
    <property type="entry name" value="PROTEIN EIGER"/>
    <property type="match status" value="1"/>
</dbReference>
<accession>A0A7J8AUM1</accession>
<dbReference type="GO" id="GO:0005125">
    <property type="term" value="F:cytokine activity"/>
    <property type="evidence" value="ECO:0007669"/>
    <property type="project" value="UniProtKB-KW"/>
</dbReference>
<dbReference type="InterPro" id="IPR006052">
    <property type="entry name" value="TNF_dom"/>
</dbReference>
<evidence type="ECO:0000256" key="4">
    <source>
        <dbReference type="ARBA" id="ARBA00022473"/>
    </source>
</evidence>
<evidence type="ECO:0000256" key="16">
    <source>
        <dbReference type="ARBA" id="ARBA00023180"/>
    </source>
</evidence>
<comment type="subcellular location">
    <subcellularLocation>
        <location evidence="1">Cell membrane</location>
        <topology evidence="1">Single-pass type II membrane protein</topology>
    </subcellularLocation>
    <subcellularLocation>
        <location evidence="2">Secreted</location>
    </subcellularLocation>
</comment>
<keyword evidence="16" id="KW-0325">Glycoprotein</keyword>
<name>A0A7J8AUM1_RHIFE</name>